<evidence type="ECO:0000256" key="3">
    <source>
        <dbReference type="ARBA" id="ARBA00022989"/>
    </source>
</evidence>
<gene>
    <name evidence="7" type="ORF">C7402_14827</name>
</gene>
<dbReference type="InterPro" id="IPR020846">
    <property type="entry name" value="MFS_dom"/>
</dbReference>
<feature type="transmembrane region" description="Helical" evidence="5">
    <location>
        <begin position="267"/>
        <end position="292"/>
    </location>
</feature>
<keyword evidence="8" id="KW-1185">Reference proteome</keyword>
<dbReference type="SUPFAM" id="SSF103473">
    <property type="entry name" value="MFS general substrate transporter"/>
    <property type="match status" value="1"/>
</dbReference>
<feature type="transmembrane region" description="Helical" evidence="5">
    <location>
        <begin position="86"/>
        <end position="107"/>
    </location>
</feature>
<comment type="caution">
    <text evidence="7">The sequence shown here is derived from an EMBL/GenBank/DDBJ whole genome shotgun (WGS) entry which is preliminary data.</text>
</comment>
<feature type="transmembrane region" description="Helical" evidence="5">
    <location>
        <begin position="58"/>
        <end position="80"/>
    </location>
</feature>
<evidence type="ECO:0000256" key="1">
    <source>
        <dbReference type="ARBA" id="ARBA00004141"/>
    </source>
</evidence>
<accession>A0ABX5K611</accession>
<dbReference type="PANTHER" id="PTHR11662:SF450">
    <property type="entry name" value="BLR1003 PROTEIN"/>
    <property type="match status" value="1"/>
</dbReference>
<feature type="transmembrane region" description="Helical" evidence="5">
    <location>
        <begin position="20"/>
        <end position="46"/>
    </location>
</feature>
<proteinExistence type="predicted"/>
<feature type="transmembrane region" description="Helical" evidence="5">
    <location>
        <begin position="229"/>
        <end position="255"/>
    </location>
</feature>
<dbReference type="Pfam" id="PF07690">
    <property type="entry name" value="MFS_1"/>
    <property type="match status" value="1"/>
</dbReference>
<feature type="transmembrane region" description="Helical" evidence="5">
    <location>
        <begin position="330"/>
        <end position="351"/>
    </location>
</feature>
<evidence type="ECO:0000313" key="7">
    <source>
        <dbReference type="EMBL" id="PVX60039.1"/>
    </source>
</evidence>
<dbReference type="InterPro" id="IPR050382">
    <property type="entry name" value="MFS_Na/Anion_cotransporter"/>
</dbReference>
<evidence type="ECO:0000256" key="2">
    <source>
        <dbReference type="ARBA" id="ARBA00022692"/>
    </source>
</evidence>
<evidence type="ECO:0000256" key="5">
    <source>
        <dbReference type="SAM" id="Phobius"/>
    </source>
</evidence>
<keyword evidence="2 5" id="KW-0812">Transmembrane</keyword>
<name>A0ABX5K611_9BURK</name>
<keyword evidence="3 5" id="KW-1133">Transmembrane helix</keyword>
<dbReference type="RefSeq" id="WP_116615201.1">
    <property type="nucleotide sequence ID" value="NZ_CAJZAT010000224.1"/>
</dbReference>
<evidence type="ECO:0000256" key="4">
    <source>
        <dbReference type="ARBA" id="ARBA00023136"/>
    </source>
</evidence>
<dbReference type="InterPro" id="IPR036259">
    <property type="entry name" value="MFS_trans_sf"/>
</dbReference>
<feature type="transmembrane region" description="Helical" evidence="5">
    <location>
        <begin position="174"/>
        <end position="195"/>
    </location>
</feature>
<protein>
    <submittedName>
        <fullName evidence="7">Sugar phosphate permease</fullName>
    </submittedName>
</protein>
<dbReference type="PANTHER" id="PTHR11662">
    <property type="entry name" value="SOLUTE CARRIER FAMILY 17"/>
    <property type="match status" value="1"/>
</dbReference>
<comment type="subcellular location">
    <subcellularLocation>
        <location evidence="1">Membrane</location>
        <topology evidence="1">Multi-pass membrane protein</topology>
    </subcellularLocation>
</comment>
<feature type="transmembrane region" description="Helical" evidence="5">
    <location>
        <begin position="304"/>
        <end position="324"/>
    </location>
</feature>
<evidence type="ECO:0000313" key="8">
    <source>
        <dbReference type="Proteomes" id="UP000245712"/>
    </source>
</evidence>
<dbReference type="EMBL" id="QEOB01000048">
    <property type="protein sequence ID" value="PVX60039.1"/>
    <property type="molecule type" value="Genomic_DNA"/>
</dbReference>
<dbReference type="Gene3D" id="1.20.1250.20">
    <property type="entry name" value="MFS general substrate transporter like domains"/>
    <property type="match status" value="2"/>
</dbReference>
<organism evidence="7 8">
    <name type="scientific">Paraburkholderia unamae</name>
    <dbReference type="NCBI Taxonomy" id="219649"/>
    <lineage>
        <taxon>Bacteria</taxon>
        <taxon>Pseudomonadati</taxon>
        <taxon>Pseudomonadota</taxon>
        <taxon>Betaproteobacteria</taxon>
        <taxon>Burkholderiales</taxon>
        <taxon>Burkholderiaceae</taxon>
        <taxon>Paraburkholderia</taxon>
    </lineage>
</organism>
<keyword evidence="4 5" id="KW-0472">Membrane</keyword>
<dbReference type="InterPro" id="IPR011701">
    <property type="entry name" value="MFS"/>
</dbReference>
<feature type="transmembrane region" description="Helical" evidence="5">
    <location>
        <begin position="363"/>
        <end position="386"/>
    </location>
</feature>
<sequence length="427" mass="44483">MLQIEQPVAAQRVVRARSGWATVAVLFLFMALNFADKAVIGLVAVPMMREMGLSASQLGMVGSAFFLLFAVSAIGVGAIADRLDPTWLLAGLALVWVAAQVPMIWPASFATLLACRILLGAGEGPALPLAMHVTYEAFDDRQRSLPTLIVQLGATAGLVLAGPALTFVEQRWHWRATFLALGVAGVAWVALWLALRLAGGGRAQAQAPGGARPAAPTWRVLRAHFARPMVLCVLLQSFVGYAVVACGITWMPVYFRLGLGMPAARAGWLFGLQVLLQVPVGFALASLSHALLKRNVSTRLARGVLVSACCVAGGVLLCASLAAWPPLVKVALVGVACAFATQVFAFGPQLVAEVVPGASRAAMLSCVHALATTAGVFAPALMGRFVDAMPGARGFESGFGITGALLAVAGLAGFVWLRPAKEGQGAR</sequence>
<evidence type="ECO:0000259" key="6">
    <source>
        <dbReference type="PROSITE" id="PS50850"/>
    </source>
</evidence>
<dbReference type="Proteomes" id="UP000245712">
    <property type="component" value="Unassembled WGS sequence"/>
</dbReference>
<reference evidence="7 8" key="1">
    <citation type="submission" date="2018-05" db="EMBL/GenBank/DDBJ databases">
        <title>Genomic Encyclopedia of Type Strains, Phase IV (KMG-V): Genome sequencing to study the core and pangenomes of soil and plant-associated prokaryotes.</title>
        <authorList>
            <person name="Whitman W."/>
        </authorList>
    </citation>
    <scope>NUCLEOTIDE SEQUENCE [LARGE SCALE GENOMIC DNA]</scope>
    <source>
        <strain evidence="7 8">SCZa-39</strain>
    </source>
</reference>
<dbReference type="PROSITE" id="PS50850">
    <property type="entry name" value="MFS"/>
    <property type="match status" value="1"/>
</dbReference>
<feature type="domain" description="Major facilitator superfamily (MFS) profile" evidence="6">
    <location>
        <begin position="22"/>
        <end position="421"/>
    </location>
</feature>
<feature type="transmembrane region" description="Helical" evidence="5">
    <location>
        <begin position="398"/>
        <end position="417"/>
    </location>
</feature>
<feature type="transmembrane region" description="Helical" evidence="5">
    <location>
        <begin position="148"/>
        <end position="168"/>
    </location>
</feature>